<dbReference type="InterPro" id="IPR002823">
    <property type="entry name" value="DUF112_TM"/>
</dbReference>
<dbReference type="Proteomes" id="UP000324738">
    <property type="component" value="Unassembled WGS sequence"/>
</dbReference>
<keyword evidence="1" id="KW-1133">Transmembrane helix</keyword>
<dbReference type="PANTHER" id="PTHR35342">
    <property type="entry name" value="TRICARBOXYLIC TRANSPORT PROTEIN"/>
    <property type="match status" value="1"/>
</dbReference>
<feature type="transmembrane region" description="Helical" evidence="1">
    <location>
        <begin position="470"/>
        <end position="491"/>
    </location>
</feature>
<evidence type="ECO:0000259" key="2">
    <source>
        <dbReference type="Pfam" id="PF01970"/>
    </source>
</evidence>
<feature type="transmembrane region" description="Helical" evidence="1">
    <location>
        <begin position="394"/>
        <end position="412"/>
    </location>
</feature>
<keyword evidence="4" id="KW-1185">Reference proteome</keyword>
<organism evidence="3 4">
    <name type="scientific">Aureimonas fodinaquatilis</name>
    <dbReference type="NCBI Taxonomy" id="2565783"/>
    <lineage>
        <taxon>Bacteria</taxon>
        <taxon>Pseudomonadati</taxon>
        <taxon>Pseudomonadota</taxon>
        <taxon>Alphaproteobacteria</taxon>
        <taxon>Hyphomicrobiales</taxon>
        <taxon>Aurantimonadaceae</taxon>
        <taxon>Aureimonas</taxon>
    </lineage>
</organism>
<proteinExistence type="predicted"/>
<sequence length="498" mass="51718">MDNFSELAIPALLMIFDPVTFGLVLGGVILGIFLGILPGIGGSQALALMFPFTFLMPLEGAVLFLLAIYSAAEYGGSIPSILIRTPGTAANAITVLDGYPMAKQGRAYRALMISLVSGVFGGIVSSVIFVFAASGLAWVGLRFGPAEMFAIGLFGLSVVGSFTGADPIKGFIAATIGLLLATVGESGFGGIRFDFGLPFLAEGIPEVVMIIALLAAPEAFRMLEQIRVMGPGKDGTEVIKLREDDGLPFRDWIKLSPSFMRGSLIGTATGVLPGPGPTISSVVAYNEEKRWCKDGDKFGTGIDEGIAAPEAANNACVAGALVPALALGIPGSGAIAVLMGVLISKGIVPGPTLFTSGGPLVLSIFFGLILCNILLLVIGIFGMRAFVPIAKVPAGTLGPYIIMLLAVGAYAYDNNIGHSIMVLGFGALAFVMEKLGFSPIPMILGFVMGGIIEVNLNRAMIFAGGDFFTVATRPITLCILLVALLSAVFAFKRGRSYE</sequence>
<feature type="domain" description="DUF112" evidence="2">
    <location>
        <begin position="23"/>
        <end position="444"/>
    </location>
</feature>
<keyword evidence="1" id="KW-0812">Transmembrane</keyword>
<feature type="transmembrane region" description="Helical" evidence="1">
    <location>
        <begin position="171"/>
        <end position="191"/>
    </location>
</feature>
<feature type="transmembrane region" description="Helical" evidence="1">
    <location>
        <begin position="443"/>
        <end position="464"/>
    </location>
</feature>
<feature type="transmembrane region" description="Helical" evidence="1">
    <location>
        <begin position="46"/>
        <end position="69"/>
    </location>
</feature>
<feature type="transmembrane region" description="Helical" evidence="1">
    <location>
        <begin position="12"/>
        <end position="34"/>
    </location>
</feature>
<dbReference type="AlphaFoldDB" id="A0A5B0E5A8"/>
<dbReference type="OrthoDB" id="9806425at2"/>
<keyword evidence="1" id="KW-0472">Membrane</keyword>
<dbReference type="EMBL" id="VTWH01000001">
    <property type="protein sequence ID" value="KAA0972619.1"/>
    <property type="molecule type" value="Genomic_DNA"/>
</dbReference>
<feature type="transmembrane region" description="Helical" evidence="1">
    <location>
        <begin position="360"/>
        <end position="382"/>
    </location>
</feature>
<feature type="transmembrane region" description="Helical" evidence="1">
    <location>
        <begin position="111"/>
        <end position="140"/>
    </location>
</feature>
<gene>
    <name evidence="3" type="ORF">FPY71_05970</name>
</gene>
<evidence type="ECO:0000313" key="3">
    <source>
        <dbReference type="EMBL" id="KAA0972619.1"/>
    </source>
</evidence>
<name>A0A5B0E5A8_9HYPH</name>
<dbReference type="Pfam" id="PF01970">
    <property type="entry name" value="TctA"/>
    <property type="match status" value="1"/>
</dbReference>
<feature type="transmembrane region" description="Helical" evidence="1">
    <location>
        <begin position="203"/>
        <end position="223"/>
    </location>
</feature>
<feature type="transmembrane region" description="Helical" evidence="1">
    <location>
        <begin position="324"/>
        <end position="348"/>
    </location>
</feature>
<evidence type="ECO:0000256" key="1">
    <source>
        <dbReference type="SAM" id="Phobius"/>
    </source>
</evidence>
<dbReference type="RefSeq" id="WP_149298499.1">
    <property type="nucleotide sequence ID" value="NZ_VTWH01000001.1"/>
</dbReference>
<accession>A0A5B0E5A8</accession>
<comment type="caution">
    <text evidence="3">The sequence shown here is derived from an EMBL/GenBank/DDBJ whole genome shotgun (WGS) entry which is preliminary data.</text>
</comment>
<protein>
    <submittedName>
        <fullName evidence="3">C4-dicarboxylate ABC transporter permease</fullName>
    </submittedName>
</protein>
<reference evidence="3 4" key="1">
    <citation type="submission" date="2019-08" db="EMBL/GenBank/DDBJ databases">
        <title>Aureimonas fodiniaquatilis sp. nov., isolated from a coal mine wastewater.</title>
        <authorList>
            <person name="Kim W."/>
        </authorList>
    </citation>
    <scope>NUCLEOTIDE SEQUENCE [LARGE SCALE GENOMIC DNA]</scope>
    <source>
        <strain evidence="3 4">CAU 1482</strain>
    </source>
</reference>
<feature type="transmembrane region" description="Helical" evidence="1">
    <location>
        <begin position="146"/>
        <end position="164"/>
    </location>
</feature>
<evidence type="ECO:0000313" key="4">
    <source>
        <dbReference type="Proteomes" id="UP000324738"/>
    </source>
</evidence>
<dbReference type="PANTHER" id="PTHR35342:SF5">
    <property type="entry name" value="TRICARBOXYLIC TRANSPORT PROTEIN"/>
    <property type="match status" value="1"/>
</dbReference>